<dbReference type="EMBL" id="VUJU01005799">
    <property type="protein sequence ID" value="KAF0750221.1"/>
    <property type="molecule type" value="Genomic_DNA"/>
</dbReference>
<dbReference type="SUPFAM" id="SSF53098">
    <property type="entry name" value="Ribonuclease H-like"/>
    <property type="match status" value="1"/>
</dbReference>
<proteinExistence type="predicted"/>
<feature type="domain" description="DUF4371" evidence="1">
    <location>
        <begin position="182"/>
        <end position="256"/>
    </location>
</feature>
<dbReference type="Proteomes" id="UP000478052">
    <property type="component" value="Unassembled WGS sequence"/>
</dbReference>
<feature type="non-terminal residue" evidence="2">
    <location>
        <position position="392"/>
    </location>
</feature>
<keyword evidence="3" id="KW-1185">Reference proteome</keyword>
<organism evidence="2 3">
    <name type="scientific">Aphis craccivora</name>
    <name type="common">Cowpea aphid</name>
    <dbReference type="NCBI Taxonomy" id="307492"/>
    <lineage>
        <taxon>Eukaryota</taxon>
        <taxon>Metazoa</taxon>
        <taxon>Ecdysozoa</taxon>
        <taxon>Arthropoda</taxon>
        <taxon>Hexapoda</taxon>
        <taxon>Insecta</taxon>
        <taxon>Pterygota</taxon>
        <taxon>Neoptera</taxon>
        <taxon>Paraneoptera</taxon>
        <taxon>Hemiptera</taxon>
        <taxon>Sternorrhyncha</taxon>
        <taxon>Aphidomorpha</taxon>
        <taxon>Aphidoidea</taxon>
        <taxon>Aphididae</taxon>
        <taxon>Aphidini</taxon>
        <taxon>Aphis</taxon>
        <taxon>Aphis</taxon>
    </lineage>
</organism>
<evidence type="ECO:0000259" key="1">
    <source>
        <dbReference type="Pfam" id="PF14291"/>
    </source>
</evidence>
<dbReference type="SUPFAM" id="SSF101690">
    <property type="entry name" value="PAZ domain"/>
    <property type="match status" value="1"/>
</dbReference>
<reference evidence="2 3" key="1">
    <citation type="submission" date="2019-08" db="EMBL/GenBank/DDBJ databases">
        <title>Whole genome of Aphis craccivora.</title>
        <authorList>
            <person name="Voronova N.V."/>
            <person name="Shulinski R.S."/>
            <person name="Bandarenka Y.V."/>
            <person name="Zhorov D.G."/>
            <person name="Warner D."/>
        </authorList>
    </citation>
    <scope>NUCLEOTIDE SEQUENCE [LARGE SCALE GENOMIC DNA]</scope>
    <source>
        <strain evidence="2">180601</strain>
        <tissue evidence="2">Whole Body</tissue>
    </source>
</reference>
<dbReference type="InterPro" id="IPR036085">
    <property type="entry name" value="PAZ_dom_sf"/>
</dbReference>
<evidence type="ECO:0000313" key="2">
    <source>
        <dbReference type="EMBL" id="KAF0750221.1"/>
    </source>
</evidence>
<dbReference type="AlphaFoldDB" id="A0A6G0Y765"/>
<dbReference type="InterPro" id="IPR025398">
    <property type="entry name" value="DUF4371"/>
</dbReference>
<gene>
    <name evidence="2" type="ORF">FWK35_00018670</name>
</gene>
<dbReference type="Pfam" id="PF23278">
    <property type="entry name" value="Piwi_N"/>
    <property type="match status" value="1"/>
</dbReference>
<comment type="caution">
    <text evidence="2">The sequence shown here is derived from an EMBL/GenBank/DDBJ whole genome shotgun (WGS) entry which is preliminary data.</text>
</comment>
<dbReference type="Pfam" id="PF14291">
    <property type="entry name" value="DUF4371"/>
    <property type="match status" value="1"/>
</dbReference>
<evidence type="ECO:0000313" key="3">
    <source>
        <dbReference type="Proteomes" id="UP000478052"/>
    </source>
</evidence>
<dbReference type="PANTHER" id="PTHR45749">
    <property type="match status" value="1"/>
</dbReference>
<protein>
    <submittedName>
        <fullName evidence="2">52 kDa repressor of the inhibitor of the protein kinase-like isoform X3</fullName>
    </submittedName>
</protein>
<dbReference type="PANTHER" id="PTHR45749:SF21">
    <property type="entry name" value="DUF4371 DOMAIN-CONTAINING PROTEIN"/>
    <property type="match status" value="1"/>
</dbReference>
<dbReference type="InterPro" id="IPR012337">
    <property type="entry name" value="RNaseH-like_sf"/>
</dbReference>
<sequence length="392" mass="45190">MKSMLFDKFFTLRSRGKPIKLIANFFPTTTYRDFSLYQHKVDFNPEEESINIKRGLLSAHKEFLGAYIFDGTMLFSRKKFQRDTVELTSKQNTDGKIVIMTIKFTAVIEKGDYTCIQIFNLLMRKSLHHLKLTLVGRNYYDADAKELQLFSHTIFMSCQMESSLNQDNFRAILKYRAYGDEYLKHIITILVDETTDISTIEQMAMCVRCVDSNDCIHERFLKFITINSLNSCEINLDYLYGQGYDGASNMSGQYKGVQAIIKKNYPKAIYVHCAAHSLNLAVSTASGIQPIRNCLGIIEKYYVFFNTPKRQNVLLTNIENSDEDPKVKTLKRLCATRWVQRYDAVTDFIELFAFVVESLENISNWNDSTATEANILLKAIDSEFLISLQVIQ</sequence>
<accession>A0A6G0Y765</accession>
<dbReference type="OrthoDB" id="6614843at2759"/>
<name>A0A6G0Y765_APHCR</name>